<dbReference type="EnsemblMetazoa" id="CJA43314.1">
    <property type="protein sequence ID" value="CJA43314.1"/>
    <property type="gene ID" value="WBGene00219162"/>
</dbReference>
<reference evidence="2" key="1">
    <citation type="submission" date="2010-08" db="EMBL/GenBank/DDBJ databases">
        <authorList>
            <consortium name="Caenorhabditis japonica Sequencing Consortium"/>
            <person name="Wilson R.K."/>
        </authorList>
    </citation>
    <scope>NUCLEOTIDE SEQUENCE [LARGE SCALE GENOMIC DNA]</scope>
    <source>
        <strain evidence="2">DF5081</strain>
    </source>
</reference>
<evidence type="ECO:0000313" key="1">
    <source>
        <dbReference type="EnsemblMetazoa" id="CJA43314.1"/>
    </source>
</evidence>
<proteinExistence type="predicted"/>
<sequence length="68" mass="7798">MRLEVATPSLRDLCICAKNIECREAIVKSCRNHLLLMGSRAKFSYDAAMFRRSSELCTQMKEQETAIE</sequence>
<organism evidence="1 2">
    <name type="scientific">Caenorhabditis japonica</name>
    <dbReference type="NCBI Taxonomy" id="281687"/>
    <lineage>
        <taxon>Eukaryota</taxon>
        <taxon>Metazoa</taxon>
        <taxon>Ecdysozoa</taxon>
        <taxon>Nematoda</taxon>
        <taxon>Chromadorea</taxon>
        <taxon>Rhabditida</taxon>
        <taxon>Rhabditina</taxon>
        <taxon>Rhabditomorpha</taxon>
        <taxon>Rhabditoidea</taxon>
        <taxon>Rhabditidae</taxon>
        <taxon>Peloderinae</taxon>
        <taxon>Caenorhabditis</taxon>
    </lineage>
</organism>
<keyword evidence="2" id="KW-1185">Reference proteome</keyword>
<reference evidence="1" key="2">
    <citation type="submission" date="2022-06" db="UniProtKB">
        <authorList>
            <consortium name="EnsemblMetazoa"/>
        </authorList>
    </citation>
    <scope>IDENTIFICATION</scope>
    <source>
        <strain evidence="1">DF5081</strain>
    </source>
</reference>
<name>A0A8R1IVP0_CAEJA</name>
<evidence type="ECO:0000313" key="2">
    <source>
        <dbReference type="Proteomes" id="UP000005237"/>
    </source>
</evidence>
<protein>
    <submittedName>
        <fullName evidence="1">Uncharacterized protein</fullName>
    </submittedName>
</protein>
<dbReference type="Proteomes" id="UP000005237">
    <property type="component" value="Unassembled WGS sequence"/>
</dbReference>
<dbReference type="AlphaFoldDB" id="A0A8R1IVP0"/>
<accession>A0A8R1IVP0</accession>